<accession>A0ABR7PCT1</accession>
<reference evidence="2 3" key="1">
    <citation type="submission" date="2020-08" db="EMBL/GenBank/DDBJ databases">
        <title>Genome public.</title>
        <authorList>
            <person name="Liu C."/>
            <person name="Sun Q."/>
        </authorList>
    </citation>
    <scope>NUCLEOTIDE SEQUENCE [LARGE SCALE GENOMIC DNA]</scope>
    <source>
        <strain evidence="2 3">3_YM_SP_D4_24.mj</strain>
    </source>
</reference>
<comment type="caution">
    <text evidence="2">The sequence shown here is derived from an EMBL/GenBank/DDBJ whole genome shotgun (WGS) entry which is preliminary data.</text>
</comment>
<protein>
    <recommendedName>
        <fullName evidence="4">Pilus assembly protein</fullName>
    </recommendedName>
</protein>
<dbReference type="RefSeq" id="WP_118701378.1">
    <property type="nucleotide sequence ID" value="NZ_JACRTP010000004.1"/>
</dbReference>
<feature type="transmembrane region" description="Helical" evidence="1">
    <location>
        <begin position="12"/>
        <end position="33"/>
    </location>
</feature>
<keyword evidence="3" id="KW-1185">Reference proteome</keyword>
<evidence type="ECO:0008006" key="4">
    <source>
        <dbReference type="Google" id="ProtNLM"/>
    </source>
</evidence>
<keyword evidence="1" id="KW-1133">Transmembrane helix</keyword>
<evidence type="ECO:0000256" key="1">
    <source>
        <dbReference type="SAM" id="Phobius"/>
    </source>
</evidence>
<proteinExistence type="predicted"/>
<gene>
    <name evidence="2" type="ORF">H8712_11510</name>
</gene>
<dbReference type="Proteomes" id="UP000661649">
    <property type="component" value="Unassembled WGS sequence"/>
</dbReference>
<name>A0ABR7PCT1_9FIRM</name>
<keyword evidence="1" id="KW-0472">Membrane</keyword>
<sequence length="139" mass="15374">MTKLKLRGSYTVEAACLSGLFLLVIFASLFLIIGTLHHSIRTNASLEASELGSIQSVRKNQDGLSTANLRIHWETGGYSVSGSNHEVLVSFEEQFRFPIFNLNWHIKGTSHSKVIQPVLFIEKIKKAQALCNISGSNSQ</sequence>
<organism evidence="2 3">
    <name type="scientific">Blautia stercoris</name>
    <dbReference type="NCBI Taxonomy" id="871664"/>
    <lineage>
        <taxon>Bacteria</taxon>
        <taxon>Bacillati</taxon>
        <taxon>Bacillota</taxon>
        <taxon>Clostridia</taxon>
        <taxon>Lachnospirales</taxon>
        <taxon>Lachnospiraceae</taxon>
        <taxon>Blautia</taxon>
    </lineage>
</organism>
<evidence type="ECO:0000313" key="2">
    <source>
        <dbReference type="EMBL" id="MBC8629232.1"/>
    </source>
</evidence>
<dbReference type="EMBL" id="JACRTP010000004">
    <property type="protein sequence ID" value="MBC8629232.1"/>
    <property type="molecule type" value="Genomic_DNA"/>
</dbReference>
<evidence type="ECO:0000313" key="3">
    <source>
        <dbReference type="Proteomes" id="UP000661649"/>
    </source>
</evidence>
<keyword evidence="1" id="KW-0812">Transmembrane</keyword>